<comment type="PTM">
    <text evidence="9">Cleaved by autocatalysis into a large and a small subunit.</text>
</comment>
<keyword evidence="11" id="KW-1185">Reference proteome</keyword>
<evidence type="ECO:0000256" key="8">
    <source>
        <dbReference type="ARBA" id="ARBA00047417"/>
    </source>
</evidence>
<accession>A0ABT4J6L5</accession>
<dbReference type="PANTHER" id="PTHR43199:SF1">
    <property type="entry name" value="GLUTATHIONE HYDROLASE PROENZYME"/>
    <property type="match status" value="1"/>
</dbReference>
<dbReference type="InterPro" id="IPR029055">
    <property type="entry name" value="Ntn_hydrolases_N"/>
</dbReference>
<keyword evidence="6 9" id="KW-0865">Zymogen</keyword>
<evidence type="ECO:0000256" key="6">
    <source>
        <dbReference type="ARBA" id="ARBA00023145"/>
    </source>
</evidence>
<dbReference type="Proteomes" id="UP001149822">
    <property type="component" value="Unassembled WGS sequence"/>
</dbReference>
<comment type="subunit">
    <text evidence="9">This enzyme consists of two polypeptide chains, which are synthesized in precursor form from a single polypeptide.</text>
</comment>
<dbReference type="GO" id="GO:0103068">
    <property type="term" value="F:leukotriene C4 gamma-glutamyl transferase activity"/>
    <property type="evidence" value="ECO:0007669"/>
    <property type="project" value="UniProtKB-EC"/>
</dbReference>
<evidence type="ECO:0000313" key="10">
    <source>
        <dbReference type="EMBL" id="MCZ0962262.1"/>
    </source>
</evidence>
<dbReference type="InterPro" id="IPR000101">
    <property type="entry name" value="GGT_peptidase"/>
</dbReference>
<dbReference type="Pfam" id="PF01019">
    <property type="entry name" value="G_glu_transpept"/>
    <property type="match status" value="1"/>
</dbReference>
<comment type="similarity">
    <text evidence="3 9">Belongs to the gamma-glutamyltransferase family.</text>
</comment>
<dbReference type="Gene3D" id="3.60.20.40">
    <property type="match status" value="1"/>
</dbReference>
<dbReference type="PANTHER" id="PTHR43199">
    <property type="entry name" value="GLUTATHIONE HYDROLASE"/>
    <property type="match status" value="1"/>
</dbReference>
<evidence type="ECO:0000256" key="3">
    <source>
        <dbReference type="ARBA" id="ARBA00009381"/>
    </source>
</evidence>
<comment type="catalytic activity">
    <reaction evidence="1 9">
        <text>an S-substituted glutathione + H2O = an S-substituted L-cysteinylglycine + L-glutamate</text>
        <dbReference type="Rhea" id="RHEA:59468"/>
        <dbReference type="ChEBI" id="CHEBI:15377"/>
        <dbReference type="ChEBI" id="CHEBI:29985"/>
        <dbReference type="ChEBI" id="CHEBI:90779"/>
        <dbReference type="ChEBI" id="CHEBI:143103"/>
        <dbReference type="EC" id="3.4.19.13"/>
    </reaction>
</comment>
<gene>
    <name evidence="10" type="primary">ggt</name>
    <name evidence="10" type="ORF">OU682_11590</name>
</gene>
<dbReference type="InterPro" id="IPR051792">
    <property type="entry name" value="GGT_bact"/>
</dbReference>
<dbReference type="EMBL" id="JAPTYD010000014">
    <property type="protein sequence ID" value="MCZ0962262.1"/>
    <property type="molecule type" value="Genomic_DNA"/>
</dbReference>
<keyword evidence="5 9" id="KW-0378">Hydrolase</keyword>
<evidence type="ECO:0000256" key="2">
    <source>
        <dbReference type="ARBA" id="ARBA00001089"/>
    </source>
</evidence>
<dbReference type="InterPro" id="IPR043138">
    <property type="entry name" value="GGT_lsub"/>
</dbReference>
<comment type="catalytic activity">
    <reaction evidence="2 9">
        <text>glutathione + H2O = L-cysteinylglycine + L-glutamate</text>
        <dbReference type="Rhea" id="RHEA:28807"/>
        <dbReference type="ChEBI" id="CHEBI:15377"/>
        <dbReference type="ChEBI" id="CHEBI:29985"/>
        <dbReference type="ChEBI" id="CHEBI:57925"/>
        <dbReference type="ChEBI" id="CHEBI:61694"/>
        <dbReference type="EC" id="3.4.19.13"/>
    </reaction>
</comment>
<keyword evidence="7 9" id="KW-0012">Acyltransferase</keyword>
<protein>
    <recommendedName>
        <fullName evidence="9">Glutathione hydrolase proenzyme</fullName>
        <ecNumber evidence="9">2.3.2.2</ecNumber>
        <ecNumber evidence="9">3.4.19.13</ecNumber>
    </recommendedName>
    <component>
        <recommendedName>
            <fullName evidence="9">Glutathione hydrolase large chain</fullName>
        </recommendedName>
    </component>
    <component>
        <recommendedName>
            <fullName evidence="9">Glutathione hydrolase small chain</fullName>
        </recommendedName>
    </component>
</protein>
<evidence type="ECO:0000313" key="11">
    <source>
        <dbReference type="Proteomes" id="UP001149822"/>
    </source>
</evidence>
<evidence type="ECO:0000256" key="7">
    <source>
        <dbReference type="ARBA" id="ARBA00023315"/>
    </source>
</evidence>
<dbReference type="SUPFAM" id="SSF56235">
    <property type="entry name" value="N-terminal nucleophile aminohydrolases (Ntn hydrolases)"/>
    <property type="match status" value="1"/>
</dbReference>
<comment type="caution">
    <text evidence="10">The sequence shown here is derived from an EMBL/GenBank/DDBJ whole genome shotgun (WGS) entry which is preliminary data.</text>
</comment>
<keyword evidence="9" id="KW-0317">Glutathione biosynthesis</keyword>
<name>A0ABT4J6L5_9RHOB</name>
<evidence type="ECO:0000256" key="1">
    <source>
        <dbReference type="ARBA" id="ARBA00001049"/>
    </source>
</evidence>
<comment type="catalytic activity">
    <reaction evidence="8 9">
        <text>an N-terminal (5-L-glutamyl)-[peptide] + an alpha-amino acid = 5-L-glutamyl amino acid + an N-terminal L-alpha-aminoacyl-[peptide]</text>
        <dbReference type="Rhea" id="RHEA:23904"/>
        <dbReference type="Rhea" id="RHEA-COMP:9780"/>
        <dbReference type="Rhea" id="RHEA-COMP:9795"/>
        <dbReference type="ChEBI" id="CHEBI:77644"/>
        <dbReference type="ChEBI" id="CHEBI:78597"/>
        <dbReference type="ChEBI" id="CHEBI:78599"/>
        <dbReference type="ChEBI" id="CHEBI:78608"/>
        <dbReference type="EC" id="2.3.2.2"/>
    </reaction>
</comment>
<dbReference type="EC" id="3.4.19.13" evidence="9"/>
<evidence type="ECO:0000256" key="5">
    <source>
        <dbReference type="ARBA" id="ARBA00022801"/>
    </source>
</evidence>
<dbReference type="InterPro" id="IPR043137">
    <property type="entry name" value="GGT_ssub_C"/>
</dbReference>
<evidence type="ECO:0000256" key="4">
    <source>
        <dbReference type="ARBA" id="ARBA00022679"/>
    </source>
</evidence>
<evidence type="ECO:0000256" key="9">
    <source>
        <dbReference type="RuleBase" id="RU368036"/>
    </source>
</evidence>
<dbReference type="NCBIfam" id="TIGR00066">
    <property type="entry name" value="g_glut_trans"/>
    <property type="match status" value="1"/>
</dbReference>
<dbReference type="RefSeq" id="WP_268942280.1">
    <property type="nucleotide sequence ID" value="NZ_JAPTYD010000014.1"/>
</dbReference>
<dbReference type="Gene3D" id="1.10.246.130">
    <property type="match status" value="1"/>
</dbReference>
<reference evidence="10" key="1">
    <citation type="submission" date="2022-12" db="EMBL/GenBank/DDBJ databases">
        <title>Paracoccus sp. EF6 isolated from a lake water.</title>
        <authorList>
            <person name="Liu H."/>
        </authorList>
    </citation>
    <scope>NUCLEOTIDE SEQUENCE</scope>
    <source>
        <strain evidence="10">EF6</strain>
    </source>
</reference>
<sequence length="542" mass="57182">MTLSFICEKRPASGSLGVVVTNAPLGSAAGIEMLAIGGNAVDAAVAALLTLTVVEPMMVGIAGGGIAHLRLADGRHVVIDALSVAGQGARPDMFRPVSDLPDAYMETEGRRNMVGPSAVAVPGNLRGWNLMQRQYGRLPWADVVEPAIRAAGRGFAVSPYLHGAIREHEDDLRADPEIARLLLPDDAPLPPGSRLAMGDYAESLRLIQAQGDAALHGGDLGRALVDRLAMGGHVTLGDLTAARAIERQAILGTYRGFTIAGPPPPASSGVHVVQMLNMLEPYDLCGMGFGNPDAMDLMAQAIALAFEDRRAASGDPDFVDVPVDRFTSKDYARQRMAGRALPAARPMHESRDTTHLTVADADGNIVSATHTINGLWGARFMVPGTGIIPNNYMLNYDPRPGRALSVAPGKRVPTSMAPMMVLRDGQPLYALGLPGAVRIFPSAMQAIVNLIDHGMTLQEAVEAPRLWTEGHHLELEPAYATQADAMRARGHEVRLVKTIGGGMNAVGLSPDGTMTGAACWRADGTVMAQGGGLARPGIRFVI</sequence>
<dbReference type="EC" id="2.3.2.2" evidence="9"/>
<proteinExistence type="inferred from homology"/>
<keyword evidence="4 9" id="KW-0808">Transferase</keyword>
<organism evidence="10 11">
    <name type="scientific">Paracoccus benzoatiresistens</name>
    <dbReference type="NCBI Taxonomy" id="2997341"/>
    <lineage>
        <taxon>Bacteria</taxon>
        <taxon>Pseudomonadati</taxon>
        <taxon>Pseudomonadota</taxon>
        <taxon>Alphaproteobacteria</taxon>
        <taxon>Rhodobacterales</taxon>
        <taxon>Paracoccaceae</taxon>
        <taxon>Paracoccus</taxon>
    </lineage>
</organism>
<dbReference type="PRINTS" id="PR01210">
    <property type="entry name" value="GGTRANSPTASE"/>
</dbReference>
<comment type="pathway">
    <text evidence="9">Sulfur metabolism; glutathione metabolism.</text>
</comment>